<name>A0ABT7XHL1_9ACTN</name>
<protein>
    <submittedName>
        <fullName evidence="2">S-layer homology domain-containing protein</fullName>
    </submittedName>
</protein>
<evidence type="ECO:0000259" key="1">
    <source>
        <dbReference type="PROSITE" id="PS51272"/>
    </source>
</evidence>
<feature type="domain" description="SLH" evidence="1">
    <location>
        <begin position="784"/>
        <end position="845"/>
    </location>
</feature>
<comment type="caution">
    <text evidence="2">The sequence shown here is derived from an EMBL/GenBank/DDBJ whole genome shotgun (WGS) entry which is preliminary data.</text>
</comment>
<keyword evidence="3" id="KW-1185">Reference proteome</keyword>
<feature type="domain" description="SLH" evidence="1">
    <location>
        <begin position="717"/>
        <end position="780"/>
    </location>
</feature>
<dbReference type="Pfam" id="PF00395">
    <property type="entry name" value="SLH"/>
    <property type="match status" value="3"/>
</dbReference>
<evidence type="ECO:0000313" key="3">
    <source>
        <dbReference type="Proteomes" id="UP001168435"/>
    </source>
</evidence>
<proteinExistence type="predicted"/>
<dbReference type="EMBL" id="JAUEIQ010000021">
    <property type="protein sequence ID" value="MDN0064898.1"/>
    <property type="molecule type" value="Genomic_DNA"/>
</dbReference>
<accession>A0ABT7XHL1</accession>
<dbReference type="PROSITE" id="PS51272">
    <property type="entry name" value="SLH"/>
    <property type="match status" value="3"/>
</dbReference>
<sequence length="854" mass="92933">AMAEDTGIEVLATDQSNVAGATVEYESSSTTFYYTGKGLGRVPVSVTDGAGVKHDVDLRDGDIKDGEFCYYYVEIGSGSIVRSNGTTVKYYDGKVKKDLRGTSVKDVDGNYTMPTDKGDYAVVIAQYKGGQWYLRGIADTFSIVGFSLNDAKLVDGKDVTDTVFEVSPLAGNNTGQAWVGRLGVAVGNHVLTITDDYSIRIVRKNDGVDMWSTVLQPGVTYQAVIDGTPEYEGHKVIDFQISKLDLTDASIIGKTLEDFWYGQDPASHDTFTGLIQKINNVDNADFDSAVINDSQFTIDLVSTPDGSEYDVYNPVKGVYTYKVTAKSGNPYFTGSKEFTVIYADMTVSVDFSGCGDDYDHDNVFYVNNSEDKPTYFDLSHIKVRPERDYTVTVTDDEGNVVDMAGKTQLTEPGTYYVKVDILSWGDDGKLTAGSDVAKVIVEYGSVYANTDIFMTYKGQNVVSSASDTYNGTDLSKNMAFTVKAGSKVLAQGTDYTVTFEKQAADGSRTVVDQIVDAGNYIITVDGVTFNESAEFTFRVDAVKPAYAIANWDIDADESVYPNVDGYLMYTGDALNPTFRFFDADGNEIEVPEGSYVVDHYEDEDGEEVELKEVGTYKAFFETAKDVENYDFDGVVSTDIVVTDKGVFMDVPMAGQWYSQVVYDAVNLGYMNGYSGTKFFGPNDSITRGQVACVLFNMAGGSDFYSENLFWNNDIQGYETGFGDVNAKAYYAQAIAWAKATGVVNGYGDGTFKPDQAVTREEFAAMLSNYAEKLGEDVDGAEADLSAFGDASQVSDWATEAVEWAVANEVMGNGGFIAPTATITRAEAAAMSVNYQPEKLADVVISVPDTNVTPR</sequence>
<reference evidence="2" key="2">
    <citation type="submission" date="2024-05" db="EMBL/GenBank/DDBJ databases">
        <title>Identification and characterization of horizontal gene transfer across gut microbiota members of farm animals based on homology search.</title>
        <authorList>
            <person name="Schwarzerova J."/>
            <person name="Nykrynova M."/>
            <person name="Jureckova K."/>
            <person name="Cejkova D."/>
            <person name="Rychlik I."/>
        </authorList>
    </citation>
    <scope>NUCLEOTIDE SEQUENCE</scope>
    <source>
        <strain evidence="2">176_SSukc20</strain>
    </source>
</reference>
<dbReference type="Proteomes" id="UP001168435">
    <property type="component" value="Unassembled WGS sequence"/>
</dbReference>
<dbReference type="InterPro" id="IPR001119">
    <property type="entry name" value="SLH_dom"/>
</dbReference>
<organism evidence="2 3">
    <name type="scientific">Collinsella ihumii</name>
    <dbReference type="NCBI Taxonomy" id="1720204"/>
    <lineage>
        <taxon>Bacteria</taxon>
        <taxon>Bacillati</taxon>
        <taxon>Actinomycetota</taxon>
        <taxon>Coriobacteriia</taxon>
        <taxon>Coriobacteriales</taxon>
        <taxon>Coriobacteriaceae</taxon>
        <taxon>Collinsella</taxon>
    </lineage>
</organism>
<feature type="non-terminal residue" evidence="2">
    <location>
        <position position="1"/>
    </location>
</feature>
<reference evidence="2" key="1">
    <citation type="submission" date="2023-06" db="EMBL/GenBank/DDBJ databases">
        <authorList>
            <person name="Zeman M."/>
            <person name="Kubasova T."/>
            <person name="Jahodarova E."/>
            <person name="Nykrynova M."/>
            <person name="Rychlik I."/>
        </authorList>
    </citation>
    <scope>NUCLEOTIDE SEQUENCE</scope>
    <source>
        <strain evidence="2">176_SSukc20</strain>
    </source>
</reference>
<dbReference type="RefSeq" id="WP_289836460.1">
    <property type="nucleotide sequence ID" value="NZ_JAUEIQ010000021.1"/>
</dbReference>
<gene>
    <name evidence="2" type="ORF">QVN30_11380</name>
</gene>
<feature type="domain" description="SLH" evidence="1">
    <location>
        <begin position="644"/>
        <end position="708"/>
    </location>
</feature>
<evidence type="ECO:0000313" key="2">
    <source>
        <dbReference type="EMBL" id="MDN0064898.1"/>
    </source>
</evidence>